<dbReference type="GO" id="GO:0012505">
    <property type="term" value="C:endomembrane system"/>
    <property type="evidence" value="ECO:0007669"/>
    <property type="project" value="UniProtKB-SubCell"/>
</dbReference>
<keyword evidence="3 5" id="KW-1133">Transmembrane helix</keyword>
<gene>
    <name evidence="6" type="ORF">PMAYCL1PPCAC_33299</name>
</gene>
<feature type="transmembrane region" description="Helical" evidence="5">
    <location>
        <begin position="95"/>
        <end position="116"/>
    </location>
</feature>
<keyword evidence="2 5" id="KW-0812">Transmembrane</keyword>
<evidence type="ECO:0000313" key="6">
    <source>
        <dbReference type="EMBL" id="GMR63104.1"/>
    </source>
</evidence>
<feature type="transmembrane region" description="Helical" evidence="5">
    <location>
        <begin position="171"/>
        <end position="195"/>
    </location>
</feature>
<evidence type="ECO:0000256" key="2">
    <source>
        <dbReference type="ARBA" id="ARBA00022692"/>
    </source>
</evidence>
<dbReference type="EMBL" id="BTRK01000006">
    <property type="protein sequence ID" value="GMR63104.1"/>
    <property type="molecule type" value="Genomic_DNA"/>
</dbReference>
<evidence type="ECO:0000313" key="7">
    <source>
        <dbReference type="Proteomes" id="UP001328107"/>
    </source>
</evidence>
<organism evidence="6 7">
    <name type="scientific">Pristionchus mayeri</name>
    <dbReference type="NCBI Taxonomy" id="1317129"/>
    <lineage>
        <taxon>Eukaryota</taxon>
        <taxon>Metazoa</taxon>
        <taxon>Ecdysozoa</taxon>
        <taxon>Nematoda</taxon>
        <taxon>Chromadorea</taxon>
        <taxon>Rhabditida</taxon>
        <taxon>Rhabditina</taxon>
        <taxon>Diplogasteromorpha</taxon>
        <taxon>Diplogasteroidea</taxon>
        <taxon>Neodiplogasteridae</taxon>
        <taxon>Pristionchus</taxon>
    </lineage>
</organism>
<keyword evidence="4 5" id="KW-0472">Membrane</keyword>
<evidence type="ECO:0000256" key="3">
    <source>
        <dbReference type="ARBA" id="ARBA00022989"/>
    </source>
</evidence>
<proteinExistence type="predicted"/>
<dbReference type="GO" id="GO:0005765">
    <property type="term" value="C:lysosomal membrane"/>
    <property type="evidence" value="ECO:0007669"/>
    <property type="project" value="TreeGrafter"/>
</dbReference>
<accession>A0AAN5IFL0</accession>
<evidence type="ECO:0000256" key="4">
    <source>
        <dbReference type="ARBA" id="ARBA00023136"/>
    </source>
</evidence>
<dbReference type="PANTHER" id="PTHR12479:SF18">
    <property type="entry name" value="PROTEIN CBG16398"/>
    <property type="match status" value="1"/>
</dbReference>
<reference evidence="7" key="1">
    <citation type="submission" date="2022-10" db="EMBL/GenBank/DDBJ databases">
        <title>Genome assembly of Pristionchus species.</title>
        <authorList>
            <person name="Yoshida K."/>
            <person name="Sommer R.J."/>
        </authorList>
    </citation>
    <scope>NUCLEOTIDE SEQUENCE [LARGE SCALE GENOMIC DNA]</scope>
    <source>
        <strain evidence="7">RS5460</strain>
    </source>
</reference>
<protein>
    <submittedName>
        <fullName evidence="6">Uncharacterized protein</fullName>
    </submittedName>
</protein>
<dbReference type="AlphaFoldDB" id="A0AAN5IFL0"/>
<evidence type="ECO:0000256" key="1">
    <source>
        <dbReference type="ARBA" id="ARBA00004127"/>
    </source>
</evidence>
<comment type="caution">
    <text evidence="6">The sequence shown here is derived from an EMBL/GenBank/DDBJ whole genome shotgun (WGS) entry which is preliminary data.</text>
</comment>
<feature type="non-terminal residue" evidence="6">
    <location>
        <position position="1"/>
    </location>
</feature>
<keyword evidence="7" id="KW-1185">Reference proteome</keyword>
<evidence type="ECO:0000256" key="5">
    <source>
        <dbReference type="SAM" id="Phobius"/>
    </source>
</evidence>
<feature type="transmembrane region" description="Helical" evidence="5">
    <location>
        <begin position="123"/>
        <end position="149"/>
    </location>
</feature>
<name>A0AAN5IFL0_9BILA</name>
<sequence length="216" mass="24403">AVRPPSPLALPRYIDRAAGSPALSFMPCVPTASARDSPTVDNFNPHHGQYTCCFQNLHAERGSMIIALFHIILALIFFIYVVKSFGREDKSLVEGVFQILTAFVLITANLVFLIGVRIEHRHIVSFFICFQTCLICVFFVIFLLLILGFKTSLFRDPPIIVNGKVTIEQELIIVMQIFVALGIVFIEVWFLTVILKSFRYLNDKYHFNGSDSVAEV</sequence>
<feature type="transmembrane region" description="Helical" evidence="5">
    <location>
        <begin position="64"/>
        <end position="83"/>
    </location>
</feature>
<comment type="subcellular location">
    <subcellularLocation>
        <location evidence="1">Endomembrane system</location>
        <topology evidence="1">Multi-pass membrane protein</topology>
    </subcellularLocation>
</comment>
<dbReference type="PANTHER" id="PTHR12479">
    <property type="entry name" value="LYSOSOMAL-ASSOCIATED TRANSMEMBRANE PROTEIN"/>
    <property type="match status" value="1"/>
</dbReference>
<dbReference type="Proteomes" id="UP001328107">
    <property type="component" value="Unassembled WGS sequence"/>
</dbReference>
<dbReference type="InterPro" id="IPR051115">
    <property type="entry name" value="LAPTM_transporter"/>
</dbReference>